<proteinExistence type="predicted"/>
<protein>
    <recommendedName>
        <fullName evidence="11">ascorbate ferrireductase (transmembrane)</fullName>
        <ecNumber evidence="11">7.2.1.3</ecNumber>
    </recommendedName>
</protein>
<feature type="transmembrane region" description="Helical" evidence="12">
    <location>
        <begin position="46"/>
        <end position="68"/>
    </location>
</feature>
<dbReference type="Gene3D" id="1.20.120.1770">
    <property type="match status" value="1"/>
</dbReference>
<dbReference type="Proteomes" id="UP000639338">
    <property type="component" value="Unassembled WGS sequence"/>
</dbReference>
<keyword evidence="3" id="KW-0813">Transport</keyword>
<dbReference type="InterPro" id="IPR006593">
    <property type="entry name" value="Cyt_b561/ferric_Rdtase_TM"/>
</dbReference>
<evidence type="ECO:0000256" key="3">
    <source>
        <dbReference type="ARBA" id="ARBA00022448"/>
    </source>
</evidence>
<evidence type="ECO:0000256" key="12">
    <source>
        <dbReference type="SAM" id="Phobius"/>
    </source>
</evidence>
<comment type="subcellular location">
    <subcellularLocation>
        <location evidence="2">Membrane</location>
        <topology evidence="2">Multi-pass membrane protein</topology>
    </subcellularLocation>
</comment>
<evidence type="ECO:0000313" key="14">
    <source>
        <dbReference type="EMBL" id="KAF7993407.1"/>
    </source>
</evidence>
<keyword evidence="8 12" id="KW-1133">Transmembrane helix</keyword>
<evidence type="ECO:0000256" key="1">
    <source>
        <dbReference type="ARBA" id="ARBA00001970"/>
    </source>
</evidence>
<dbReference type="InterPro" id="IPR045150">
    <property type="entry name" value="CYB561D1/2"/>
</dbReference>
<dbReference type="SMART" id="SM00665">
    <property type="entry name" value="B561"/>
    <property type="match status" value="1"/>
</dbReference>
<feature type="transmembrane region" description="Helical" evidence="12">
    <location>
        <begin position="89"/>
        <end position="109"/>
    </location>
</feature>
<dbReference type="PANTHER" id="PTHR15422">
    <property type="entry name" value="OS05G0565100 PROTEIN"/>
    <property type="match status" value="1"/>
</dbReference>
<dbReference type="GO" id="GO:0140575">
    <property type="term" value="F:transmembrane monodehydroascorbate reductase activity"/>
    <property type="evidence" value="ECO:0007669"/>
    <property type="project" value="InterPro"/>
</dbReference>
<dbReference type="AlphaFoldDB" id="A0A835CRK3"/>
<evidence type="ECO:0000256" key="10">
    <source>
        <dbReference type="ARBA" id="ARBA00023136"/>
    </source>
</evidence>
<dbReference type="GO" id="GO:0046872">
    <property type="term" value="F:metal ion binding"/>
    <property type="evidence" value="ECO:0007669"/>
    <property type="project" value="UniProtKB-KW"/>
</dbReference>
<keyword evidence="15" id="KW-1185">Reference proteome</keyword>
<comment type="caution">
    <text evidence="14">The sequence shown here is derived from an EMBL/GenBank/DDBJ whole genome shotgun (WGS) entry which is preliminary data.</text>
</comment>
<feature type="transmembrane region" description="Helical" evidence="12">
    <location>
        <begin position="157"/>
        <end position="181"/>
    </location>
</feature>
<evidence type="ECO:0000256" key="5">
    <source>
        <dbReference type="ARBA" id="ARBA00022692"/>
    </source>
</evidence>
<sequence>MDKPKEINNANSIESTKTILNTINHSLIVLTLGYIIYLINFTFSKINIHVLCCTIGYVLLMSESLMVLTNENIWSRKITNYRNRSHFHWVLQALGAIISISGVVIEYIGRNEKNKPHLSSIHSIVGFISIIIMCIMCLSGATMFYTMKLKKLLRPVVIKFIHELLGITCFTLGMIAECYGFNKSWMRYKAGDYIAVLAIILVIIITSICIMRPIKSLLRNFFVVIRQN</sequence>
<gene>
    <name evidence="14" type="ORF">HCN44_007910</name>
</gene>
<keyword evidence="9" id="KW-0408">Iron</keyword>
<keyword evidence="5 12" id="KW-0812">Transmembrane</keyword>
<keyword evidence="6" id="KW-0479">Metal-binding</keyword>
<evidence type="ECO:0000256" key="6">
    <source>
        <dbReference type="ARBA" id="ARBA00022723"/>
    </source>
</evidence>
<evidence type="ECO:0000259" key="13">
    <source>
        <dbReference type="PROSITE" id="PS50939"/>
    </source>
</evidence>
<dbReference type="OrthoDB" id="432881at2759"/>
<evidence type="ECO:0000256" key="7">
    <source>
        <dbReference type="ARBA" id="ARBA00022982"/>
    </source>
</evidence>
<name>A0A835CRK3_APHGI</name>
<feature type="domain" description="Cytochrome b561" evidence="13">
    <location>
        <begin position="19"/>
        <end position="219"/>
    </location>
</feature>
<feature type="transmembrane region" description="Helical" evidence="12">
    <location>
        <begin position="193"/>
        <end position="211"/>
    </location>
</feature>
<dbReference type="EC" id="7.2.1.3" evidence="11"/>
<feature type="transmembrane region" description="Helical" evidence="12">
    <location>
        <begin position="21"/>
        <end position="40"/>
    </location>
</feature>
<feature type="transmembrane region" description="Helical" evidence="12">
    <location>
        <begin position="121"/>
        <end position="145"/>
    </location>
</feature>
<dbReference type="EMBL" id="JACMRX010000003">
    <property type="protein sequence ID" value="KAF7993407.1"/>
    <property type="molecule type" value="Genomic_DNA"/>
</dbReference>
<dbReference type="PANTHER" id="PTHR15422:SF43">
    <property type="entry name" value="ASCORBATE FERRIREDUCTASE (TRANSMEMBRANE)"/>
    <property type="match status" value="1"/>
</dbReference>
<keyword evidence="10 12" id="KW-0472">Membrane</keyword>
<organism evidence="14 15">
    <name type="scientific">Aphidius gifuensis</name>
    <name type="common">Parasitoid wasp</name>
    <dbReference type="NCBI Taxonomy" id="684658"/>
    <lineage>
        <taxon>Eukaryota</taxon>
        <taxon>Metazoa</taxon>
        <taxon>Ecdysozoa</taxon>
        <taxon>Arthropoda</taxon>
        <taxon>Hexapoda</taxon>
        <taxon>Insecta</taxon>
        <taxon>Pterygota</taxon>
        <taxon>Neoptera</taxon>
        <taxon>Endopterygota</taxon>
        <taxon>Hymenoptera</taxon>
        <taxon>Apocrita</taxon>
        <taxon>Ichneumonoidea</taxon>
        <taxon>Braconidae</taxon>
        <taxon>Aphidiinae</taxon>
        <taxon>Aphidius</taxon>
    </lineage>
</organism>
<dbReference type="GO" id="GO:0016020">
    <property type="term" value="C:membrane"/>
    <property type="evidence" value="ECO:0007669"/>
    <property type="project" value="UniProtKB-SubCell"/>
</dbReference>
<evidence type="ECO:0000256" key="2">
    <source>
        <dbReference type="ARBA" id="ARBA00004141"/>
    </source>
</evidence>
<keyword evidence="7" id="KW-0249">Electron transport</keyword>
<keyword evidence="4" id="KW-0349">Heme</keyword>
<comment type="cofactor">
    <cofactor evidence="1">
        <name>heme b</name>
        <dbReference type="ChEBI" id="CHEBI:60344"/>
    </cofactor>
</comment>
<accession>A0A835CRK3</accession>
<evidence type="ECO:0000256" key="8">
    <source>
        <dbReference type="ARBA" id="ARBA00022989"/>
    </source>
</evidence>
<dbReference type="Pfam" id="PF03188">
    <property type="entry name" value="Cytochrom_B561"/>
    <property type="match status" value="1"/>
</dbReference>
<evidence type="ECO:0000256" key="9">
    <source>
        <dbReference type="ARBA" id="ARBA00023004"/>
    </source>
</evidence>
<evidence type="ECO:0000313" key="15">
    <source>
        <dbReference type="Proteomes" id="UP000639338"/>
    </source>
</evidence>
<evidence type="ECO:0000256" key="11">
    <source>
        <dbReference type="ARBA" id="ARBA00024225"/>
    </source>
</evidence>
<dbReference type="PROSITE" id="PS50939">
    <property type="entry name" value="CYTOCHROME_B561"/>
    <property type="match status" value="1"/>
</dbReference>
<evidence type="ECO:0000256" key="4">
    <source>
        <dbReference type="ARBA" id="ARBA00022617"/>
    </source>
</evidence>
<dbReference type="GO" id="GO:0140571">
    <property type="term" value="F:transmembrane ascorbate ferrireductase activity"/>
    <property type="evidence" value="ECO:0007669"/>
    <property type="project" value="UniProtKB-EC"/>
</dbReference>
<reference evidence="14 15" key="1">
    <citation type="submission" date="2020-08" db="EMBL/GenBank/DDBJ databases">
        <title>Aphidius gifuensis genome sequencing and assembly.</title>
        <authorList>
            <person name="Du Z."/>
        </authorList>
    </citation>
    <scope>NUCLEOTIDE SEQUENCE [LARGE SCALE GENOMIC DNA]</scope>
    <source>
        <strain evidence="14">YNYX2018</strain>
        <tissue evidence="14">Adults</tissue>
    </source>
</reference>